<evidence type="ECO:0000256" key="3">
    <source>
        <dbReference type="ARBA" id="ARBA00022692"/>
    </source>
</evidence>
<evidence type="ECO:0000313" key="9">
    <source>
        <dbReference type="EMBL" id="SDM46198.1"/>
    </source>
</evidence>
<dbReference type="Pfam" id="PF00999">
    <property type="entry name" value="Na_H_Exchanger"/>
    <property type="match status" value="1"/>
</dbReference>
<feature type="transmembrane region" description="Helical" evidence="7">
    <location>
        <begin position="320"/>
        <end position="345"/>
    </location>
</feature>
<reference evidence="10" key="1">
    <citation type="submission" date="2016-10" db="EMBL/GenBank/DDBJ databases">
        <authorList>
            <person name="Varghese N."/>
            <person name="Submissions S."/>
        </authorList>
    </citation>
    <scope>NUCLEOTIDE SEQUENCE [LARGE SCALE GENOMIC DNA]</scope>
    <source>
        <strain evidence="10">CGMCC 4.7042</strain>
    </source>
</reference>
<dbReference type="InterPro" id="IPR038770">
    <property type="entry name" value="Na+/solute_symporter_sf"/>
</dbReference>
<dbReference type="GO" id="GO:0016020">
    <property type="term" value="C:membrane"/>
    <property type="evidence" value="ECO:0007669"/>
    <property type="project" value="UniProtKB-SubCell"/>
</dbReference>
<dbReference type="GO" id="GO:0015297">
    <property type="term" value="F:antiporter activity"/>
    <property type="evidence" value="ECO:0007669"/>
    <property type="project" value="InterPro"/>
</dbReference>
<dbReference type="EMBL" id="FNHI01000008">
    <property type="protein sequence ID" value="SDM46198.1"/>
    <property type="molecule type" value="Genomic_DNA"/>
</dbReference>
<dbReference type="GO" id="GO:1902600">
    <property type="term" value="P:proton transmembrane transport"/>
    <property type="evidence" value="ECO:0007669"/>
    <property type="project" value="InterPro"/>
</dbReference>
<keyword evidence="6 7" id="KW-0472">Membrane</keyword>
<dbReference type="GeneID" id="40830211"/>
<keyword evidence="4 7" id="KW-1133">Transmembrane helix</keyword>
<dbReference type="RefSeq" id="WP_244291963.1">
    <property type="nucleotide sequence ID" value="NZ_FNHI01000008.1"/>
</dbReference>
<dbReference type="Proteomes" id="UP000199063">
    <property type="component" value="Unassembled WGS sequence"/>
</dbReference>
<dbReference type="Gene3D" id="1.20.1530.20">
    <property type="match status" value="1"/>
</dbReference>
<evidence type="ECO:0000256" key="5">
    <source>
        <dbReference type="ARBA" id="ARBA00023065"/>
    </source>
</evidence>
<feature type="transmembrane region" description="Helical" evidence="7">
    <location>
        <begin position="67"/>
        <end position="88"/>
    </location>
</feature>
<sequence>MSAAEIMPAVLVAVPAAILACQAGAALLRRFGQPPVIGEIAMGIVLGPSLLGWLWPEAQAWLFPQSVLPYTSVLGQIGLLGFMFLVGLELDLGALRGSSRTAMAVSQAGMLVPLGLGALLALPLYGRLAPDGVGFVPFTLFMAVAMSVTAFPVLARILVDRGLYGTPLGALAMACAAVDDVAAWCLLALVVALTAAGSPFDALSAAGLTVAFGAAMLLVVRPLLVRWSARGRADRANDGVVMVLLFSGLSLSALATDLIGVHTLFGAFLFGVATPRGHRRVEASAARLRAVVVPLLLPLFFVHTGLSTEIGALAAEPAQWLWTGALLAVAVLGKWGGAAGAARVCGQPWREAMSIGALMNCRGLTELVVLTIGLELGVIGPDLFTMLVLVALITTAVTAPAVSHFQRGKRQAPAVTAPAEAAAPSG</sequence>
<proteinExistence type="predicted"/>
<evidence type="ECO:0000256" key="6">
    <source>
        <dbReference type="ARBA" id="ARBA00023136"/>
    </source>
</evidence>
<protein>
    <submittedName>
        <fullName evidence="9">Kef-type K+ transport system, membrane component KefB</fullName>
    </submittedName>
</protein>
<feature type="transmembrane region" description="Helical" evidence="7">
    <location>
        <begin position="171"/>
        <end position="196"/>
    </location>
</feature>
<keyword evidence="10" id="KW-1185">Reference proteome</keyword>
<accession>A0A1G9TF28</accession>
<feature type="transmembrane region" description="Helical" evidence="7">
    <location>
        <begin position="202"/>
        <end position="224"/>
    </location>
</feature>
<feature type="transmembrane region" description="Helical" evidence="7">
    <location>
        <begin position="138"/>
        <end position="159"/>
    </location>
</feature>
<evidence type="ECO:0000256" key="2">
    <source>
        <dbReference type="ARBA" id="ARBA00022448"/>
    </source>
</evidence>
<dbReference type="PANTHER" id="PTHR32468">
    <property type="entry name" value="CATION/H + ANTIPORTER"/>
    <property type="match status" value="1"/>
</dbReference>
<feature type="transmembrane region" description="Helical" evidence="7">
    <location>
        <begin position="35"/>
        <end position="55"/>
    </location>
</feature>
<dbReference type="AlphaFoldDB" id="A0A1G9TF28"/>
<dbReference type="STRING" id="1196353.SAMN05444921_108236"/>
<dbReference type="InterPro" id="IPR006153">
    <property type="entry name" value="Cation/H_exchanger_TM"/>
</dbReference>
<evidence type="ECO:0000256" key="4">
    <source>
        <dbReference type="ARBA" id="ARBA00022989"/>
    </source>
</evidence>
<name>A0A1G9TF28_9ACTN</name>
<keyword evidence="2" id="KW-0813">Transport</keyword>
<evidence type="ECO:0000259" key="8">
    <source>
        <dbReference type="Pfam" id="PF00999"/>
    </source>
</evidence>
<dbReference type="PANTHER" id="PTHR32468:SF0">
    <property type="entry name" value="K(+)_H(+) ANTIPORTER 1"/>
    <property type="match status" value="1"/>
</dbReference>
<evidence type="ECO:0000256" key="7">
    <source>
        <dbReference type="SAM" id="Phobius"/>
    </source>
</evidence>
<feature type="domain" description="Cation/H+ exchanger transmembrane" evidence="8">
    <location>
        <begin position="20"/>
        <end position="399"/>
    </location>
</feature>
<feature type="transmembrane region" description="Helical" evidence="7">
    <location>
        <begin position="290"/>
        <end position="314"/>
    </location>
</feature>
<evidence type="ECO:0000313" key="10">
    <source>
        <dbReference type="Proteomes" id="UP000199063"/>
    </source>
</evidence>
<feature type="transmembrane region" description="Helical" evidence="7">
    <location>
        <begin position="357"/>
        <end position="377"/>
    </location>
</feature>
<keyword evidence="3 7" id="KW-0812">Transmembrane</keyword>
<feature type="transmembrane region" description="Helical" evidence="7">
    <location>
        <begin position="236"/>
        <end position="255"/>
    </location>
</feature>
<evidence type="ECO:0000256" key="1">
    <source>
        <dbReference type="ARBA" id="ARBA00004141"/>
    </source>
</evidence>
<organism evidence="9 10">
    <name type="scientific">Streptomyces wuyuanensis</name>
    <dbReference type="NCBI Taxonomy" id="1196353"/>
    <lineage>
        <taxon>Bacteria</taxon>
        <taxon>Bacillati</taxon>
        <taxon>Actinomycetota</taxon>
        <taxon>Actinomycetes</taxon>
        <taxon>Kitasatosporales</taxon>
        <taxon>Streptomycetaceae</taxon>
        <taxon>Streptomyces</taxon>
    </lineage>
</organism>
<feature type="transmembrane region" description="Helical" evidence="7">
    <location>
        <begin position="6"/>
        <end position="28"/>
    </location>
</feature>
<dbReference type="InterPro" id="IPR050794">
    <property type="entry name" value="CPA2_transporter"/>
</dbReference>
<comment type="subcellular location">
    <subcellularLocation>
        <location evidence="1">Membrane</location>
        <topology evidence="1">Multi-pass membrane protein</topology>
    </subcellularLocation>
</comment>
<feature type="transmembrane region" description="Helical" evidence="7">
    <location>
        <begin position="108"/>
        <end position="126"/>
    </location>
</feature>
<gene>
    <name evidence="9" type="ORF">SAMN05444921_108236</name>
</gene>
<feature type="transmembrane region" description="Helical" evidence="7">
    <location>
        <begin position="383"/>
        <end position="402"/>
    </location>
</feature>
<keyword evidence="5" id="KW-0406">Ion transport</keyword>